<organism evidence="4 5">
    <name type="scientific">Priestia taiwanensis</name>
    <dbReference type="NCBI Taxonomy" id="1347902"/>
    <lineage>
        <taxon>Bacteria</taxon>
        <taxon>Bacillati</taxon>
        <taxon>Bacillota</taxon>
        <taxon>Bacilli</taxon>
        <taxon>Bacillales</taxon>
        <taxon>Bacillaceae</taxon>
        <taxon>Priestia</taxon>
    </lineage>
</organism>
<feature type="signal peptide" evidence="2">
    <location>
        <begin position="1"/>
        <end position="21"/>
    </location>
</feature>
<protein>
    <submittedName>
        <fullName evidence="4">Peptidase M23</fullName>
    </submittedName>
</protein>
<dbReference type="Proteomes" id="UP000605259">
    <property type="component" value="Unassembled WGS sequence"/>
</dbReference>
<evidence type="ECO:0000313" key="4">
    <source>
        <dbReference type="EMBL" id="GGE80676.1"/>
    </source>
</evidence>
<dbReference type="InterPro" id="IPR016047">
    <property type="entry name" value="M23ase_b-sheet_dom"/>
</dbReference>
<dbReference type="EMBL" id="BMFK01000004">
    <property type="protein sequence ID" value="GGE80676.1"/>
    <property type="molecule type" value="Genomic_DNA"/>
</dbReference>
<dbReference type="RefSeq" id="WP_188389570.1">
    <property type="nucleotide sequence ID" value="NZ_BMFK01000004.1"/>
</dbReference>
<accession>A0A917AYD2</accession>
<dbReference type="Gene3D" id="2.70.70.10">
    <property type="entry name" value="Glucose Permease (Domain IIA)"/>
    <property type="match status" value="1"/>
</dbReference>
<evidence type="ECO:0000259" key="3">
    <source>
        <dbReference type="Pfam" id="PF01551"/>
    </source>
</evidence>
<reference evidence="4" key="1">
    <citation type="journal article" date="2014" name="Int. J. Syst. Evol. Microbiol.">
        <title>Complete genome sequence of Corynebacterium casei LMG S-19264T (=DSM 44701T), isolated from a smear-ripened cheese.</title>
        <authorList>
            <consortium name="US DOE Joint Genome Institute (JGI-PGF)"/>
            <person name="Walter F."/>
            <person name="Albersmeier A."/>
            <person name="Kalinowski J."/>
            <person name="Ruckert C."/>
        </authorList>
    </citation>
    <scope>NUCLEOTIDE SEQUENCE</scope>
    <source>
        <strain evidence="4">CGMCC 1.12698</strain>
    </source>
</reference>
<dbReference type="SUPFAM" id="SSF51261">
    <property type="entry name" value="Duplicated hybrid motif"/>
    <property type="match status" value="1"/>
</dbReference>
<sequence length="329" mass="38140">MKKVILLSCLLCIFLTLQVKAESEKNVLQERMALYKKMESITFVPWFYYAAIDQYERNIRSVRRDIPKQSSGSIAIYIRPEIWSGGLNPTTNDTNPVTISLFGGVGKDGNGDGQADSTNDEDILRTFVDYLHLQHTDREHLKIKLWRYYKRAKTVELITQYAQLYEKYNTLDIRGNAFPLPLHYNYSYRSTWGDRRSFGGLRIHEGTDIFANYGTPVRATCYGIVEIKGWNRLGGWRIGIRDLYNNYYYYAHLGGFSKEIRLGQIVEPGTVIGFVGSTGYGPPGTAGKFPPHLHFGMYKDNGYTEWSFDPYPHLRLWEKQDRLKQKRKH</sequence>
<keyword evidence="1 2" id="KW-0732">Signal</keyword>
<dbReference type="PANTHER" id="PTHR21666:SF289">
    <property type="entry name" value="L-ALA--D-GLU ENDOPEPTIDASE"/>
    <property type="match status" value="1"/>
</dbReference>
<proteinExistence type="predicted"/>
<dbReference type="PANTHER" id="PTHR21666">
    <property type="entry name" value="PEPTIDASE-RELATED"/>
    <property type="match status" value="1"/>
</dbReference>
<feature type="chain" id="PRO_5036734657" evidence="2">
    <location>
        <begin position="22"/>
        <end position="329"/>
    </location>
</feature>
<evidence type="ECO:0000256" key="1">
    <source>
        <dbReference type="ARBA" id="ARBA00022729"/>
    </source>
</evidence>
<dbReference type="Pfam" id="PF01551">
    <property type="entry name" value="Peptidase_M23"/>
    <property type="match status" value="1"/>
</dbReference>
<dbReference type="InterPro" id="IPR050570">
    <property type="entry name" value="Cell_wall_metabolism_enzyme"/>
</dbReference>
<dbReference type="CDD" id="cd12797">
    <property type="entry name" value="M23_peptidase"/>
    <property type="match status" value="1"/>
</dbReference>
<reference evidence="4" key="2">
    <citation type="submission" date="2020-09" db="EMBL/GenBank/DDBJ databases">
        <authorList>
            <person name="Sun Q."/>
            <person name="Zhou Y."/>
        </authorList>
    </citation>
    <scope>NUCLEOTIDE SEQUENCE</scope>
    <source>
        <strain evidence="4">CGMCC 1.12698</strain>
    </source>
</reference>
<evidence type="ECO:0000256" key="2">
    <source>
        <dbReference type="SAM" id="SignalP"/>
    </source>
</evidence>
<dbReference type="GO" id="GO:0004222">
    <property type="term" value="F:metalloendopeptidase activity"/>
    <property type="evidence" value="ECO:0007669"/>
    <property type="project" value="TreeGrafter"/>
</dbReference>
<gene>
    <name evidence="4" type="ORF">GCM10007140_32700</name>
</gene>
<dbReference type="InterPro" id="IPR011055">
    <property type="entry name" value="Dup_hybrid_motif"/>
</dbReference>
<name>A0A917AYD2_9BACI</name>
<comment type="caution">
    <text evidence="4">The sequence shown here is derived from an EMBL/GenBank/DDBJ whole genome shotgun (WGS) entry which is preliminary data.</text>
</comment>
<evidence type="ECO:0000313" key="5">
    <source>
        <dbReference type="Proteomes" id="UP000605259"/>
    </source>
</evidence>
<feature type="domain" description="M23ase beta-sheet core" evidence="3">
    <location>
        <begin position="203"/>
        <end position="301"/>
    </location>
</feature>
<dbReference type="AlphaFoldDB" id="A0A917AYD2"/>
<keyword evidence="5" id="KW-1185">Reference proteome</keyword>